<organism evidence="2 3">
    <name type="scientific">Phytophthora palmivora</name>
    <dbReference type="NCBI Taxonomy" id="4796"/>
    <lineage>
        <taxon>Eukaryota</taxon>
        <taxon>Sar</taxon>
        <taxon>Stramenopiles</taxon>
        <taxon>Oomycota</taxon>
        <taxon>Peronosporomycetes</taxon>
        <taxon>Peronosporales</taxon>
        <taxon>Peronosporaceae</taxon>
        <taxon>Phytophthora</taxon>
    </lineage>
</organism>
<evidence type="ECO:0000256" key="1">
    <source>
        <dbReference type="SAM" id="MobiDB-lite"/>
    </source>
</evidence>
<name>A0A2P4XFW4_9STRA</name>
<dbReference type="Proteomes" id="UP000237271">
    <property type="component" value="Unassembled WGS sequence"/>
</dbReference>
<comment type="caution">
    <text evidence="2">The sequence shown here is derived from an EMBL/GenBank/DDBJ whole genome shotgun (WGS) entry which is preliminary data.</text>
</comment>
<protein>
    <submittedName>
        <fullName evidence="2">Uncharacterized protein</fullName>
    </submittedName>
</protein>
<evidence type="ECO:0000313" key="3">
    <source>
        <dbReference type="Proteomes" id="UP000237271"/>
    </source>
</evidence>
<keyword evidence="3" id="KW-1185">Reference proteome</keyword>
<feature type="compositionally biased region" description="Low complexity" evidence="1">
    <location>
        <begin position="18"/>
        <end position="38"/>
    </location>
</feature>
<dbReference type="OrthoDB" id="75014at2759"/>
<feature type="region of interest" description="Disordered" evidence="1">
    <location>
        <begin position="1"/>
        <end position="66"/>
    </location>
</feature>
<feature type="compositionally biased region" description="Polar residues" evidence="1">
    <location>
        <begin position="46"/>
        <end position="55"/>
    </location>
</feature>
<reference evidence="2 3" key="1">
    <citation type="journal article" date="2017" name="Genome Biol. Evol.">
        <title>Phytophthora megakarya and P. palmivora, closely related causal agents of cacao black pod rot, underwent increases in genome sizes and gene numbers by different mechanisms.</title>
        <authorList>
            <person name="Ali S.S."/>
            <person name="Shao J."/>
            <person name="Lary D.J."/>
            <person name="Kronmiller B."/>
            <person name="Shen D."/>
            <person name="Strem M.D."/>
            <person name="Amoako-Attah I."/>
            <person name="Akrofi A.Y."/>
            <person name="Begoude B.A."/>
            <person name="Ten Hoopen G.M."/>
            <person name="Coulibaly K."/>
            <person name="Kebe B.I."/>
            <person name="Melnick R.L."/>
            <person name="Guiltinan M.J."/>
            <person name="Tyler B.M."/>
            <person name="Meinhardt L.W."/>
            <person name="Bailey B.A."/>
        </authorList>
    </citation>
    <scope>NUCLEOTIDE SEQUENCE [LARGE SCALE GENOMIC DNA]</scope>
    <source>
        <strain evidence="3">sbr112.9</strain>
    </source>
</reference>
<evidence type="ECO:0000313" key="2">
    <source>
        <dbReference type="EMBL" id="POM64436.1"/>
    </source>
</evidence>
<accession>A0A2P4XFW4</accession>
<dbReference type="AlphaFoldDB" id="A0A2P4XFW4"/>
<sequence>MESLTSDDDVGAPRVSGASDDSQSESTHSSASPPAVASKSKRKMNVSATAQTSAPSVKPKRKRRKHELDHLRAVAAELEKKLQMLNRSSDQEQTSASHVWKHISYLQMTERQKAVGENGRLRELIREQVRSVKSMQRTLEKTPDLSKMGIATETMQDQLPAPKELYRELFKNITSSYTSGAGNLLLQQPCMPSPSLVGKRKVNMEMETIGECGPRMCLQFVESRLIPFSLLRIGDHAWDFLSATNGHENFQLVRADRSMLISSENLLLMFIAYIDRLFKTEAMNCLVIAQ</sequence>
<feature type="compositionally biased region" description="Acidic residues" evidence="1">
    <location>
        <begin position="1"/>
        <end position="10"/>
    </location>
</feature>
<dbReference type="EMBL" id="NCKW01011104">
    <property type="protein sequence ID" value="POM64436.1"/>
    <property type="molecule type" value="Genomic_DNA"/>
</dbReference>
<proteinExistence type="predicted"/>
<gene>
    <name evidence="2" type="ORF">PHPALM_20035</name>
</gene>